<feature type="compositionally biased region" description="Basic and acidic residues" evidence="1">
    <location>
        <begin position="259"/>
        <end position="271"/>
    </location>
</feature>
<evidence type="ECO:0000313" key="2">
    <source>
        <dbReference type="EMBL" id="GET93099.1"/>
    </source>
</evidence>
<feature type="region of interest" description="Disordered" evidence="1">
    <location>
        <begin position="173"/>
        <end position="202"/>
    </location>
</feature>
<gene>
    <name evidence="2" type="ORF">LtaPh_3603700</name>
</gene>
<dbReference type="Proteomes" id="UP000419144">
    <property type="component" value="Unassembled WGS sequence"/>
</dbReference>
<dbReference type="VEuPathDB" id="TriTrypDB:LtaPh_3603700"/>
<accession>A0A640KZZ3</accession>
<feature type="region of interest" description="Disordered" evidence="1">
    <location>
        <begin position="215"/>
        <end position="271"/>
    </location>
</feature>
<name>A0A640KZZ3_LEITA</name>
<evidence type="ECO:0000256" key="1">
    <source>
        <dbReference type="SAM" id="MobiDB-lite"/>
    </source>
</evidence>
<proteinExistence type="predicted"/>
<evidence type="ECO:0000313" key="3">
    <source>
        <dbReference type="Proteomes" id="UP000419144"/>
    </source>
</evidence>
<keyword evidence="3" id="KW-1185">Reference proteome</keyword>
<dbReference type="OrthoDB" id="277769at2759"/>
<dbReference type="EMBL" id="BLBS01000057">
    <property type="protein sequence ID" value="GET93099.1"/>
    <property type="molecule type" value="Genomic_DNA"/>
</dbReference>
<sequence length="271" mass="30191">MHAVHIFPLFFFCLYQRLVYINWTVRAYALTSLVPRDTLLSHPADSSHAPLSKLWFLSGQKVRLIIDALLGHPYDILTSRSDSIASAFCRIKVVASSDLSAGTFLILLLLPKFCFIESMEDCDGDLSNVNPGLLKLCANPEEWREQRRRAMKAKIFGTDTQAGASLTAEAYLPTDTTFSPSPSSAQKTSTASYSGQQGPLSQQATESYILQQILSHKRRREEANGEKASVLANPPQVHSQQPMTQQQQNPTASQGEGLSLKEKLMRKYRKD</sequence>
<dbReference type="AlphaFoldDB" id="A0A640KZZ3"/>
<protein>
    <submittedName>
        <fullName evidence="2">Uncharacterized protein</fullName>
    </submittedName>
</protein>
<comment type="caution">
    <text evidence="2">The sequence shown here is derived from an EMBL/GenBank/DDBJ whole genome shotgun (WGS) entry which is preliminary data.</text>
</comment>
<reference evidence="2" key="1">
    <citation type="submission" date="2019-11" db="EMBL/GenBank/DDBJ databases">
        <title>Leishmania tarentolae CDS.</title>
        <authorList>
            <person name="Goto Y."/>
            <person name="Yamagishi J."/>
        </authorList>
    </citation>
    <scope>NUCLEOTIDE SEQUENCE [LARGE SCALE GENOMIC DNA]</scope>
    <source>
        <strain evidence="2">Parrot Tar II</strain>
    </source>
</reference>
<feature type="compositionally biased region" description="Low complexity" evidence="1">
    <location>
        <begin position="173"/>
        <end position="184"/>
    </location>
</feature>
<organism evidence="2 3">
    <name type="scientific">Leishmania tarentolae</name>
    <name type="common">Sauroleishmania tarentolae</name>
    <dbReference type="NCBI Taxonomy" id="5689"/>
    <lineage>
        <taxon>Eukaryota</taxon>
        <taxon>Discoba</taxon>
        <taxon>Euglenozoa</taxon>
        <taxon>Kinetoplastea</taxon>
        <taxon>Metakinetoplastina</taxon>
        <taxon>Trypanosomatida</taxon>
        <taxon>Trypanosomatidae</taxon>
        <taxon>Leishmaniinae</taxon>
        <taxon>Leishmania</taxon>
        <taxon>lizard Leishmania</taxon>
    </lineage>
</organism>
<feature type="compositionally biased region" description="Low complexity" evidence="1">
    <location>
        <begin position="235"/>
        <end position="250"/>
    </location>
</feature>
<feature type="compositionally biased region" description="Polar residues" evidence="1">
    <location>
        <begin position="185"/>
        <end position="202"/>
    </location>
</feature>